<sequence>MMNKLWIEHSYVNAECCRDEFFDKDADDLEWFEYLDTIGLFETSWLIYEYHNERIGYGYPDNE</sequence>
<protein>
    <submittedName>
        <fullName evidence="1">Uncharacterized protein</fullName>
    </submittedName>
</protein>
<comment type="caution">
    <text evidence="1">The sequence shown here is derived from an EMBL/GenBank/DDBJ whole genome shotgun (WGS) entry which is preliminary data.</text>
</comment>
<reference evidence="1" key="1">
    <citation type="journal article" date="2015" name="Nature">
        <title>Complex archaea that bridge the gap between prokaryotes and eukaryotes.</title>
        <authorList>
            <person name="Spang A."/>
            <person name="Saw J.H."/>
            <person name="Jorgensen S.L."/>
            <person name="Zaremba-Niedzwiedzka K."/>
            <person name="Martijn J."/>
            <person name="Lind A.E."/>
            <person name="van Eijk R."/>
            <person name="Schleper C."/>
            <person name="Guy L."/>
            <person name="Ettema T.J."/>
        </authorList>
    </citation>
    <scope>NUCLEOTIDE SEQUENCE</scope>
</reference>
<gene>
    <name evidence="1" type="ORF">LCGC14_2515490</name>
</gene>
<proteinExistence type="predicted"/>
<name>A0A0F9BKU9_9ZZZZ</name>
<evidence type="ECO:0000313" key="1">
    <source>
        <dbReference type="EMBL" id="KKL14452.1"/>
    </source>
</evidence>
<dbReference type="AlphaFoldDB" id="A0A0F9BKU9"/>
<organism evidence="1">
    <name type="scientific">marine sediment metagenome</name>
    <dbReference type="NCBI Taxonomy" id="412755"/>
    <lineage>
        <taxon>unclassified sequences</taxon>
        <taxon>metagenomes</taxon>
        <taxon>ecological metagenomes</taxon>
    </lineage>
</organism>
<accession>A0A0F9BKU9</accession>
<dbReference type="EMBL" id="LAZR01040452">
    <property type="protein sequence ID" value="KKL14452.1"/>
    <property type="molecule type" value="Genomic_DNA"/>
</dbReference>